<sequence>MNGGTLYSIGELARRTGLTVKTIRFYSDRGIVVPADRTPAGYRRYTADAVARLTLVRTLRELGLGLDAIRRVVDRRLTLGEVAAEHAAALDVQIGVLRLRRAVLTAVAERGPGEPEPEEVELMRQLATLSEAERRRLIDDFLDTVFGGPDGAPAHAAARRSMTPELPRSPTDEQVRAWVELAELSLDPDFRAGARRLAEDHAALMNHDVPMPPRPDVVAITRELVGAAVASGISPESPQADPVIAALVARCAPDDGRPGDAGPHRRLSRRLEAANDPRRDRYLHLLALINGWPAPERLAPLIDWSLAALRARTTR</sequence>
<dbReference type="EMBL" id="JAVREL010000003">
    <property type="protein sequence ID" value="MDT0342422.1"/>
    <property type="molecule type" value="Genomic_DNA"/>
</dbReference>
<dbReference type="SMART" id="SM00422">
    <property type="entry name" value="HTH_MERR"/>
    <property type="match status" value="1"/>
</dbReference>
<dbReference type="PANTHER" id="PTHR30204:SF93">
    <property type="entry name" value="HTH MERR-TYPE DOMAIN-CONTAINING PROTEIN"/>
    <property type="match status" value="1"/>
</dbReference>
<dbReference type="PANTHER" id="PTHR30204">
    <property type="entry name" value="REDOX-CYCLING DRUG-SENSING TRANSCRIPTIONAL ACTIVATOR SOXR"/>
    <property type="match status" value="1"/>
</dbReference>
<keyword evidence="5" id="KW-1185">Reference proteome</keyword>
<evidence type="ECO:0000313" key="5">
    <source>
        <dbReference type="Proteomes" id="UP001183246"/>
    </source>
</evidence>
<organism evidence="4 5">
    <name type="scientific">Streptomyces litchfieldiae</name>
    <dbReference type="NCBI Taxonomy" id="3075543"/>
    <lineage>
        <taxon>Bacteria</taxon>
        <taxon>Bacillati</taxon>
        <taxon>Actinomycetota</taxon>
        <taxon>Actinomycetes</taxon>
        <taxon>Kitasatosporales</taxon>
        <taxon>Streptomycetaceae</taxon>
        <taxon>Streptomyces</taxon>
    </lineage>
</organism>
<evidence type="ECO:0000313" key="4">
    <source>
        <dbReference type="EMBL" id="MDT0342422.1"/>
    </source>
</evidence>
<accession>A0ABU2MLE0</accession>
<dbReference type="CDD" id="cd00592">
    <property type="entry name" value="HTH_MerR-like"/>
    <property type="match status" value="1"/>
</dbReference>
<protein>
    <submittedName>
        <fullName evidence="4">MerR family transcriptional regulator</fullName>
    </submittedName>
</protein>
<name>A0ABU2MLE0_9ACTN</name>
<dbReference type="Proteomes" id="UP001183246">
    <property type="component" value="Unassembled WGS sequence"/>
</dbReference>
<dbReference type="PRINTS" id="PR00040">
    <property type="entry name" value="HTHMERR"/>
</dbReference>
<dbReference type="PROSITE" id="PS50937">
    <property type="entry name" value="HTH_MERR_2"/>
    <property type="match status" value="1"/>
</dbReference>
<dbReference type="Pfam" id="PF13411">
    <property type="entry name" value="MerR_1"/>
    <property type="match status" value="1"/>
</dbReference>
<dbReference type="SUPFAM" id="SSF46955">
    <property type="entry name" value="Putative DNA-binding domain"/>
    <property type="match status" value="1"/>
</dbReference>
<dbReference type="InterPro" id="IPR000551">
    <property type="entry name" value="MerR-type_HTH_dom"/>
</dbReference>
<evidence type="ECO:0000256" key="1">
    <source>
        <dbReference type="ARBA" id="ARBA00023125"/>
    </source>
</evidence>
<comment type="caution">
    <text evidence="4">The sequence shown here is derived from an EMBL/GenBank/DDBJ whole genome shotgun (WGS) entry which is preliminary data.</text>
</comment>
<evidence type="ECO:0000259" key="3">
    <source>
        <dbReference type="PROSITE" id="PS50937"/>
    </source>
</evidence>
<feature type="domain" description="HTH merR-type" evidence="3">
    <location>
        <begin position="6"/>
        <end position="75"/>
    </location>
</feature>
<gene>
    <name evidence="4" type="ORF">RM590_07255</name>
</gene>
<keyword evidence="1" id="KW-0238">DNA-binding</keyword>
<reference evidence="5" key="1">
    <citation type="submission" date="2023-07" db="EMBL/GenBank/DDBJ databases">
        <title>30 novel species of actinomycetes from the DSMZ collection.</title>
        <authorList>
            <person name="Nouioui I."/>
        </authorList>
    </citation>
    <scope>NUCLEOTIDE SEQUENCE [LARGE SCALE GENOMIC DNA]</scope>
    <source>
        <strain evidence="5">DSM 44938</strain>
    </source>
</reference>
<dbReference type="RefSeq" id="WP_311703554.1">
    <property type="nucleotide sequence ID" value="NZ_JAVREL010000003.1"/>
</dbReference>
<dbReference type="Gene3D" id="1.10.1660.10">
    <property type="match status" value="1"/>
</dbReference>
<dbReference type="InterPro" id="IPR009061">
    <property type="entry name" value="DNA-bd_dom_put_sf"/>
</dbReference>
<feature type="region of interest" description="Disordered" evidence="2">
    <location>
        <begin position="152"/>
        <end position="171"/>
    </location>
</feature>
<evidence type="ECO:0000256" key="2">
    <source>
        <dbReference type="SAM" id="MobiDB-lite"/>
    </source>
</evidence>
<dbReference type="InterPro" id="IPR047057">
    <property type="entry name" value="MerR_fam"/>
</dbReference>
<proteinExistence type="predicted"/>